<organism evidence="3 4">
    <name type="scientific">Sorangium cellulosum</name>
    <name type="common">Polyangium cellulosum</name>
    <dbReference type="NCBI Taxonomy" id="56"/>
    <lineage>
        <taxon>Bacteria</taxon>
        <taxon>Pseudomonadati</taxon>
        <taxon>Myxococcota</taxon>
        <taxon>Polyangia</taxon>
        <taxon>Polyangiales</taxon>
        <taxon>Polyangiaceae</taxon>
        <taxon>Sorangium</taxon>
    </lineage>
</organism>
<evidence type="ECO:0000259" key="2">
    <source>
        <dbReference type="Pfam" id="PF16242"/>
    </source>
</evidence>
<evidence type="ECO:0000256" key="1">
    <source>
        <dbReference type="SAM" id="MobiDB-lite"/>
    </source>
</evidence>
<dbReference type="InterPro" id="IPR038725">
    <property type="entry name" value="YdaG_split_barrel_FMN-bd"/>
</dbReference>
<dbReference type="AlphaFoldDB" id="A0A150QMR7"/>
<name>A0A150QMR7_SORCE</name>
<dbReference type="Gene3D" id="2.30.110.10">
    <property type="entry name" value="Electron Transport, Fmn-binding Protein, Chain A"/>
    <property type="match status" value="1"/>
</dbReference>
<feature type="region of interest" description="Disordered" evidence="1">
    <location>
        <begin position="151"/>
        <end position="176"/>
    </location>
</feature>
<dbReference type="InterPro" id="IPR012349">
    <property type="entry name" value="Split_barrel_FMN-bd"/>
</dbReference>
<accession>A0A150QMR7</accession>
<reference evidence="3 4" key="1">
    <citation type="submission" date="2014-02" db="EMBL/GenBank/DDBJ databases">
        <title>The small core and large imbalanced accessory genome model reveals a collaborative survival strategy of Sorangium cellulosum strains in nature.</title>
        <authorList>
            <person name="Han K."/>
            <person name="Peng R."/>
            <person name="Blom J."/>
            <person name="Li Y.-Z."/>
        </authorList>
    </citation>
    <scope>NUCLEOTIDE SEQUENCE [LARGE SCALE GENOMIC DNA]</scope>
    <source>
        <strain evidence="3 4">So0008-312</strain>
    </source>
</reference>
<comment type="caution">
    <text evidence="3">The sequence shown here is derived from an EMBL/GenBank/DDBJ whole genome shotgun (WGS) entry which is preliminary data.</text>
</comment>
<evidence type="ECO:0000313" key="4">
    <source>
        <dbReference type="Proteomes" id="UP000075260"/>
    </source>
</evidence>
<protein>
    <submittedName>
        <fullName evidence="3">General stress protein</fullName>
    </submittedName>
</protein>
<dbReference type="RefSeq" id="WP_061608780.1">
    <property type="nucleotide sequence ID" value="NZ_CP162579.1"/>
</dbReference>
<dbReference type="EMBL" id="JEMA01000516">
    <property type="protein sequence ID" value="KYF68928.1"/>
    <property type="molecule type" value="Genomic_DNA"/>
</dbReference>
<evidence type="ECO:0000313" key="3">
    <source>
        <dbReference type="EMBL" id="KYF68928.1"/>
    </source>
</evidence>
<dbReference type="OrthoDB" id="1432662at2"/>
<sequence>METGSREKLLEILKKFRNAMLVTQAHHGMLRSRPMALMKVDDATGDIWFMTSIDSGKIDEIESNPEVNVTLQEARRFLSLSGRASIVRSRAKIEELWSEEAKVYFPKGKDDPHLALIHVSPREGEYWDNEGAAGLKFLVEAVKAYVTGTTPKTDANQHATVPLNGGAPSDRMTSAR</sequence>
<dbReference type="PANTHER" id="PTHR34818:SF1">
    <property type="entry name" value="PROTEIN BLI-3"/>
    <property type="match status" value="1"/>
</dbReference>
<dbReference type="Pfam" id="PF16242">
    <property type="entry name" value="Pyrid_ox_like"/>
    <property type="match status" value="1"/>
</dbReference>
<dbReference type="PANTHER" id="PTHR34818">
    <property type="entry name" value="PROTEIN BLI-3"/>
    <property type="match status" value="1"/>
</dbReference>
<dbReference type="InterPro" id="IPR052917">
    <property type="entry name" value="Stress-Dev_Protein"/>
</dbReference>
<dbReference type="Proteomes" id="UP000075260">
    <property type="component" value="Unassembled WGS sequence"/>
</dbReference>
<dbReference type="SUPFAM" id="SSF50475">
    <property type="entry name" value="FMN-binding split barrel"/>
    <property type="match status" value="1"/>
</dbReference>
<gene>
    <name evidence="3" type="ORF">BE15_47245</name>
</gene>
<proteinExistence type="predicted"/>
<feature type="domain" description="General stress protein FMN-binding split barrel" evidence="2">
    <location>
        <begin position="6"/>
        <end position="151"/>
    </location>
</feature>